<accession>A0A8S2GQT5</accession>
<proteinExistence type="predicted"/>
<dbReference type="AlphaFoldDB" id="A0A8S2GQT5"/>
<dbReference type="PANTHER" id="PTHR30304:SF0">
    <property type="entry name" value="D-TAGATOSE-1,6-BISPHOSPHATE ALDOLASE SUBUNIT GATY-RELATED"/>
    <property type="match status" value="1"/>
</dbReference>
<dbReference type="PANTHER" id="PTHR30304">
    <property type="entry name" value="D-TAGATOSE-1,6-BISPHOSPHATE ALDOLASE"/>
    <property type="match status" value="1"/>
</dbReference>
<evidence type="ECO:0000313" key="2">
    <source>
        <dbReference type="EMBL" id="CAF3540298.1"/>
    </source>
</evidence>
<dbReference type="PROSITE" id="PS00806">
    <property type="entry name" value="ALDOLASE_CLASS_II_2"/>
    <property type="match status" value="1"/>
</dbReference>
<dbReference type="GO" id="GO:0016832">
    <property type="term" value="F:aldehyde-lyase activity"/>
    <property type="evidence" value="ECO:0007669"/>
    <property type="project" value="InterPro"/>
</dbReference>
<dbReference type="SUPFAM" id="SSF51569">
    <property type="entry name" value="Aldolase"/>
    <property type="match status" value="1"/>
</dbReference>
<dbReference type="EMBL" id="CAJNOK010000548">
    <property type="protein sequence ID" value="CAF0760559.1"/>
    <property type="molecule type" value="Genomic_DNA"/>
</dbReference>
<dbReference type="Gene3D" id="3.20.20.70">
    <property type="entry name" value="Aldolase class I"/>
    <property type="match status" value="1"/>
</dbReference>
<evidence type="ECO:0000313" key="3">
    <source>
        <dbReference type="Proteomes" id="UP000682733"/>
    </source>
</evidence>
<dbReference type="InterPro" id="IPR000771">
    <property type="entry name" value="FBA_II"/>
</dbReference>
<evidence type="ECO:0000313" key="1">
    <source>
        <dbReference type="EMBL" id="CAF0760559.1"/>
    </source>
</evidence>
<dbReference type="InterPro" id="IPR050246">
    <property type="entry name" value="Class_II_FBP_aldolase"/>
</dbReference>
<name>A0A8S2GQT5_9BILA</name>
<organism evidence="2 3">
    <name type="scientific">Didymodactylos carnosus</name>
    <dbReference type="NCBI Taxonomy" id="1234261"/>
    <lineage>
        <taxon>Eukaryota</taxon>
        <taxon>Metazoa</taxon>
        <taxon>Spiralia</taxon>
        <taxon>Gnathifera</taxon>
        <taxon>Rotifera</taxon>
        <taxon>Eurotatoria</taxon>
        <taxon>Bdelloidea</taxon>
        <taxon>Philodinida</taxon>
        <taxon>Philodinidae</taxon>
        <taxon>Didymodactylos</taxon>
    </lineage>
</organism>
<sequence>MGGLSVPYAMVKALVNELSIKVPVILHLDHGSYEGAKKAIEVGYESVMFDGSHLSFAENFEKSKELKKLTEAKNVTLEVEVGTIGGEEDGIIGNGDIANPAECKQMADLNVDYLAAGIGNVHGEYPAD</sequence>
<protein>
    <recommendedName>
        <fullName evidence="4">Fructose-bisphosphate aldolase</fullName>
    </recommendedName>
</protein>
<dbReference type="GO" id="GO:0005975">
    <property type="term" value="P:carbohydrate metabolic process"/>
    <property type="evidence" value="ECO:0007669"/>
    <property type="project" value="InterPro"/>
</dbReference>
<evidence type="ECO:0008006" key="4">
    <source>
        <dbReference type="Google" id="ProtNLM"/>
    </source>
</evidence>
<dbReference type="GO" id="GO:0008270">
    <property type="term" value="F:zinc ion binding"/>
    <property type="evidence" value="ECO:0007669"/>
    <property type="project" value="InterPro"/>
</dbReference>
<dbReference type="InterPro" id="IPR013785">
    <property type="entry name" value="Aldolase_TIM"/>
</dbReference>
<dbReference type="Proteomes" id="UP000677228">
    <property type="component" value="Unassembled WGS sequence"/>
</dbReference>
<dbReference type="Pfam" id="PF01116">
    <property type="entry name" value="F_bP_aldolase"/>
    <property type="match status" value="1"/>
</dbReference>
<gene>
    <name evidence="1" type="ORF">OVA965_LOCUS2526</name>
    <name evidence="2" type="ORF">TMI583_LOCUS2526</name>
</gene>
<dbReference type="Proteomes" id="UP000682733">
    <property type="component" value="Unassembled WGS sequence"/>
</dbReference>
<reference evidence="2" key="1">
    <citation type="submission" date="2021-02" db="EMBL/GenBank/DDBJ databases">
        <authorList>
            <person name="Nowell W R."/>
        </authorList>
    </citation>
    <scope>NUCLEOTIDE SEQUENCE</scope>
</reference>
<dbReference type="EMBL" id="CAJOBA010000548">
    <property type="protein sequence ID" value="CAF3540298.1"/>
    <property type="molecule type" value="Genomic_DNA"/>
</dbReference>
<comment type="caution">
    <text evidence="2">The sequence shown here is derived from an EMBL/GenBank/DDBJ whole genome shotgun (WGS) entry which is preliminary data.</text>
</comment>